<proteinExistence type="predicted"/>
<organism evidence="2 3">
    <name type="scientific">Caerostris darwini</name>
    <dbReference type="NCBI Taxonomy" id="1538125"/>
    <lineage>
        <taxon>Eukaryota</taxon>
        <taxon>Metazoa</taxon>
        <taxon>Ecdysozoa</taxon>
        <taxon>Arthropoda</taxon>
        <taxon>Chelicerata</taxon>
        <taxon>Arachnida</taxon>
        <taxon>Araneae</taxon>
        <taxon>Araneomorphae</taxon>
        <taxon>Entelegynae</taxon>
        <taxon>Araneoidea</taxon>
        <taxon>Araneidae</taxon>
        <taxon>Caerostris</taxon>
    </lineage>
</organism>
<dbReference type="EMBL" id="BPLQ01012170">
    <property type="protein sequence ID" value="GIY63319.1"/>
    <property type="molecule type" value="Genomic_DNA"/>
</dbReference>
<dbReference type="InterPro" id="IPR036598">
    <property type="entry name" value="GOLD_dom_sf"/>
</dbReference>
<dbReference type="GO" id="GO:0005737">
    <property type="term" value="C:cytoplasm"/>
    <property type="evidence" value="ECO:0007669"/>
    <property type="project" value="TreeGrafter"/>
</dbReference>
<evidence type="ECO:0000313" key="2">
    <source>
        <dbReference type="EMBL" id="GIY63319.1"/>
    </source>
</evidence>
<dbReference type="AlphaFoldDB" id="A0AAV4V0U3"/>
<dbReference type="PANTHER" id="PTHR23324">
    <property type="entry name" value="SEC14 RELATED PROTEIN"/>
    <property type="match status" value="1"/>
</dbReference>
<keyword evidence="3" id="KW-1185">Reference proteome</keyword>
<accession>A0AAV4V0U3</accession>
<reference evidence="2 3" key="1">
    <citation type="submission" date="2021-06" db="EMBL/GenBank/DDBJ databases">
        <title>Caerostris darwini draft genome.</title>
        <authorList>
            <person name="Kono N."/>
            <person name="Arakawa K."/>
        </authorList>
    </citation>
    <scope>NUCLEOTIDE SEQUENCE [LARGE SCALE GENOMIC DNA]</scope>
</reference>
<gene>
    <name evidence="2" type="primary">Sec14l2</name>
    <name evidence="2" type="ORF">CDAR_272461</name>
</gene>
<evidence type="ECO:0000259" key="1">
    <source>
        <dbReference type="PROSITE" id="PS50866"/>
    </source>
</evidence>
<dbReference type="InterPro" id="IPR009038">
    <property type="entry name" value="GOLD_dom"/>
</dbReference>
<dbReference type="SUPFAM" id="SSF101576">
    <property type="entry name" value="Supernatant protein factor (SPF), C-terminal domain"/>
    <property type="match status" value="1"/>
</dbReference>
<feature type="domain" description="GOLD" evidence="1">
    <location>
        <begin position="61"/>
        <end position="168"/>
    </location>
</feature>
<dbReference type="InterPro" id="IPR051064">
    <property type="entry name" value="SEC14/CRAL-TRIO_domain"/>
</dbReference>
<dbReference type="PROSITE" id="PS50866">
    <property type="entry name" value="GOLD"/>
    <property type="match status" value="1"/>
</dbReference>
<comment type="caution">
    <text evidence="2">The sequence shown here is derived from an EMBL/GenBank/DDBJ whole genome shotgun (WGS) entry which is preliminary data.</text>
</comment>
<name>A0AAV4V0U3_9ARAC</name>
<dbReference type="PANTHER" id="PTHR23324:SF83">
    <property type="entry name" value="SEC14-LIKE PROTEIN 2"/>
    <property type="match status" value="1"/>
</dbReference>
<dbReference type="Gene3D" id="2.60.120.680">
    <property type="entry name" value="GOLD domain"/>
    <property type="match status" value="1"/>
</dbReference>
<sequence>MIKAISRKKHGKVLCLKIWIQVNCPVSGEELSLTLKTDPWYNFLFVAMGGQVPASYYTAPSRRLSTDTDLTKITVEKKSVFPVELTVTDVGSTLSWEFQTENYDIGFSVWFRPEGGIAEELVPLQRVNCHLVPEDGMLVCDKPGKYILKFDNSFSWCRRKHILYQVHVTPPNNGKMNYN</sequence>
<dbReference type="Proteomes" id="UP001054837">
    <property type="component" value="Unassembled WGS sequence"/>
</dbReference>
<protein>
    <submittedName>
        <fullName evidence="2">SEC14-like protein 2</fullName>
    </submittedName>
</protein>
<evidence type="ECO:0000313" key="3">
    <source>
        <dbReference type="Proteomes" id="UP001054837"/>
    </source>
</evidence>